<dbReference type="eggNOG" id="COG3758">
    <property type="taxonomic scope" value="Bacteria"/>
</dbReference>
<organism evidence="1 2">
    <name type="scientific">Paenibacillus elgii</name>
    <dbReference type="NCBI Taxonomy" id="189691"/>
    <lineage>
        <taxon>Bacteria</taxon>
        <taxon>Bacillati</taxon>
        <taxon>Bacillota</taxon>
        <taxon>Bacilli</taxon>
        <taxon>Bacillales</taxon>
        <taxon>Paenibacillaceae</taxon>
        <taxon>Paenibacillus</taxon>
    </lineage>
</organism>
<dbReference type="STRING" id="1007103.GCA_000213315_04289"/>
<sequence>MFISKEQESDVIDWMGFSIKIIRQEDQKTANWSGGATTQMAIYPEDASYEQRNFDWRISRAAIHAEESVFTSLPGYQRLLMATQGEFVLEHEQRHTAVLKPFDQDRFDGAWTTRCRGKGNDLNVMLGPGYSAEMLPVLVRDTYREDVQRSGPAADMVSYECIHPVDGDVEFSSGDDLSIVLRQGDLLIYKINGRPEKPLVFRYAKVGAPIHVVRITICQEAGGAI</sequence>
<dbReference type="InterPro" id="IPR010282">
    <property type="entry name" value="Uncharacterised_HutD/Ves"/>
</dbReference>
<dbReference type="OrthoDB" id="9786443at2"/>
<dbReference type="Proteomes" id="UP000076563">
    <property type="component" value="Unassembled WGS sequence"/>
</dbReference>
<name>A0A163Y6Z9_9BACL</name>
<dbReference type="AlphaFoldDB" id="A0A163Y6Z9"/>
<evidence type="ECO:0008006" key="3">
    <source>
        <dbReference type="Google" id="ProtNLM"/>
    </source>
</evidence>
<keyword evidence="2" id="KW-1185">Reference proteome</keyword>
<protein>
    <recommendedName>
        <fullName evidence="3">HutD-family protein</fullName>
    </recommendedName>
</protein>
<dbReference type="RefSeq" id="WP_063181392.1">
    <property type="nucleotide sequence ID" value="NZ_LQRA01000052.1"/>
</dbReference>
<reference evidence="2" key="1">
    <citation type="submission" date="2016-01" db="EMBL/GenBank/DDBJ databases">
        <title>Draft genome of Chromobacterium sp. F49.</title>
        <authorList>
            <person name="Hong K.W."/>
        </authorList>
    </citation>
    <scope>NUCLEOTIDE SEQUENCE [LARGE SCALE GENOMIC DNA]</scope>
    <source>
        <strain evidence="2">M63</strain>
    </source>
</reference>
<dbReference type="Pfam" id="PF05962">
    <property type="entry name" value="HutD"/>
    <property type="match status" value="1"/>
</dbReference>
<comment type="caution">
    <text evidence="1">The sequence shown here is derived from an EMBL/GenBank/DDBJ whole genome shotgun (WGS) entry which is preliminary data.</text>
</comment>
<dbReference type="EMBL" id="LQRA01000052">
    <property type="protein sequence ID" value="KZE78990.1"/>
    <property type="molecule type" value="Genomic_DNA"/>
</dbReference>
<dbReference type="InterPro" id="IPR014710">
    <property type="entry name" value="RmlC-like_jellyroll"/>
</dbReference>
<accession>A0A163Y6Z9</accession>
<gene>
    <name evidence="1" type="ORF">AV654_16010</name>
</gene>
<dbReference type="PANTHER" id="PTHR37943">
    <property type="entry name" value="PROTEIN VES"/>
    <property type="match status" value="1"/>
</dbReference>
<dbReference type="SUPFAM" id="SSF51182">
    <property type="entry name" value="RmlC-like cupins"/>
    <property type="match status" value="1"/>
</dbReference>
<dbReference type="PANTHER" id="PTHR37943:SF1">
    <property type="entry name" value="PROTEIN VES"/>
    <property type="match status" value="1"/>
</dbReference>
<proteinExistence type="predicted"/>
<dbReference type="InterPro" id="IPR011051">
    <property type="entry name" value="RmlC_Cupin_sf"/>
</dbReference>
<evidence type="ECO:0000313" key="2">
    <source>
        <dbReference type="Proteomes" id="UP000076563"/>
    </source>
</evidence>
<evidence type="ECO:0000313" key="1">
    <source>
        <dbReference type="EMBL" id="KZE78990.1"/>
    </source>
</evidence>
<dbReference type="Gene3D" id="2.60.120.10">
    <property type="entry name" value="Jelly Rolls"/>
    <property type="match status" value="1"/>
</dbReference>